<dbReference type="Gene3D" id="3.60.21.10">
    <property type="match status" value="1"/>
</dbReference>
<evidence type="ECO:0000256" key="2">
    <source>
        <dbReference type="ARBA" id="ARBA00022801"/>
    </source>
</evidence>
<evidence type="ECO:0000256" key="4">
    <source>
        <dbReference type="ARBA" id="ARBA00025742"/>
    </source>
</evidence>
<reference evidence="6 7" key="2">
    <citation type="submission" date="2018-03" db="EMBL/GenBank/DDBJ databases">
        <authorList>
            <person name="Keele B.F."/>
        </authorList>
    </citation>
    <scope>NUCLEOTIDE SEQUENCE [LARGE SCALE GENOMIC DNA]</scope>
    <source>
        <strain evidence="6 7">D13</strain>
    </source>
</reference>
<dbReference type="Pfam" id="PF00149">
    <property type="entry name" value="Metallophos"/>
    <property type="match status" value="1"/>
</dbReference>
<sequence>MHFAKADAAVGHTHAVVGGPSQRKQCPIVDLEHLIKESRLKADLLVTPGDMTLKSCRVGLEAAWARIEKFSKLLDAGNFAAATGNHDIMSRSGADEPEIWETLKRLNPQYPCPTLDEVERLRYWADHFSVIDEESYRVVLFNSCNCHARGSNEFERGRITDYTLTKITERISAAKGSKLNILLCHHHPSKLPDVSARFPDYSEMIHGDALLRAIEETEQSWIVIHGHKHLPNLSYAKGGAASSVIFSCGSFSAALPPEFLPGTANQFYILDFDLDSAAMGAVRGTVESWDWCLGAGWSKASFDDQRRNRIVREGLNKSRNFWLDTGVAARLFQHGPDEFR</sequence>
<keyword evidence="7" id="KW-1185">Reference proteome</keyword>
<dbReference type="InterPro" id="IPR004843">
    <property type="entry name" value="Calcineurin-like_PHP"/>
</dbReference>
<name>A0A2P1PRR3_9GAMM</name>
<evidence type="ECO:0000256" key="3">
    <source>
        <dbReference type="ARBA" id="ARBA00023004"/>
    </source>
</evidence>
<dbReference type="GO" id="GO:0046872">
    <property type="term" value="F:metal ion binding"/>
    <property type="evidence" value="ECO:0007669"/>
    <property type="project" value="UniProtKB-KW"/>
</dbReference>
<dbReference type="Proteomes" id="UP000241074">
    <property type="component" value="Chromosome"/>
</dbReference>
<dbReference type="InterPro" id="IPR050884">
    <property type="entry name" value="CNP_phosphodiesterase-III"/>
</dbReference>
<comment type="similarity">
    <text evidence="4">Belongs to the cyclic nucleotide phosphodiesterase class-III family.</text>
</comment>
<organism evidence="6 7">
    <name type="scientific">Ahniella affigens</name>
    <dbReference type="NCBI Taxonomy" id="2021234"/>
    <lineage>
        <taxon>Bacteria</taxon>
        <taxon>Pseudomonadati</taxon>
        <taxon>Pseudomonadota</taxon>
        <taxon>Gammaproteobacteria</taxon>
        <taxon>Lysobacterales</taxon>
        <taxon>Rhodanobacteraceae</taxon>
        <taxon>Ahniella</taxon>
    </lineage>
</organism>
<dbReference type="EMBL" id="CP027860">
    <property type="protein sequence ID" value="AVP97530.1"/>
    <property type="molecule type" value="Genomic_DNA"/>
</dbReference>
<evidence type="ECO:0000256" key="1">
    <source>
        <dbReference type="ARBA" id="ARBA00022723"/>
    </source>
</evidence>
<dbReference type="PANTHER" id="PTHR42988">
    <property type="entry name" value="PHOSPHOHYDROLASE"/>
    <property type="match status" value="1"/>
</dbReference>
<proteinExistence type="inferred from homology"/>
<evidence type="ECO:0000313" key="7">
    <source>
        <dbReference type="Proteomes" id="UP000241074"/>
    </source>
</evidence>
<accession>A0A2P1PRR3</accession>
<feature type="domain" description="Calcineurin-like phosphoesterase" evidence="5">
    <location>
        <begin position="31"/>
        <end position="230"/>
    </location>
</feature>
<reference evidence="6 7" key="1">
    <citation type="submission" date="2018-03" db="EMBL/GenBank/DDBJ databases">
        <title>Ahniella affigens gen. nov., sp. nov., a gammaproteobacterium isolated from sandy soil near a stream.</title>
        <authorList>
            <person name="Ko Y."/>
            <person name="Kim J.-H."/>
        </authorList>
    </citation>
    <scope>NUCLEOTIDE SEQUENCE [LARGE SCALE GENOMIC DNA]</scope>
    <source>
        <strain evidence="6 7">D13</strain>
    </source>
</reference>
<dbReference type="KEGG" id="xba:C7S18_10125"/>
<dbReference type="SUPFAM" id="SSF56300">
    <property type="entry name" value="Metallo-dependent phosphatases"/>
    <property type="match status" value="1"/>
</dbReference>
<gene>
    <name evidence="6" type="ORF">C7S18_10125</name>
</gene>
<evidence type="ECO:0000313" key="6">
    <source>
        <dbReference type="EMBL" id="AVP97530.1"/>
    </source>
</evidence>
<keyword evidence="2" id="KW-0378">Hydrolase</keyword>
<dbReference type="InterPro" id="IPR029052">
    <property type="entry name" value="Metallo-depent_PP-like"/>
</dbReference>
<dbReference type="AlphaFoldDB" id="A0A2P1PRR3"/>
<evidence type="ECO:0000259" key="5">
    <source>
        <dbReference type="Pfam" id="PF00149"/>
    </source>
</evidence>
<dbReference type="PANTHER" id="PTHR42988:SF2">
    <property type="entry name" value="CYCLIC NUCLEOTIDE PHOSPHODIESTERASE CBUA0032-RELATED"/>
    <property type="match status" value="1"/>
</dbReference>
<protein>
    <recommendedName>
        <fullName evidence="5">Calcineurin-like phosphoesterase domain-containing protein</fullName>
    </recommendedName>
</protein>
<keyword evidence="3" id="KW-0408">Iron</keyword>
<dbReference type="GO" id="GO:0016787">
    <property type="term" value="F:hydrolase activity"/>
    <property type="evidence" value="ECO:0007669"/>
    <property type="project" value="UniProtKB-KW"/>
</dbReference>
<keyword evidence="1" id="KW-0479">Metal-binding</keyword>